<dbReference type="InterPro" id="IPR039421">
    <property type="entry name" value="Type_1_exporter"/>
</dbReference>
<dbReference type="InterPro" id="IPR017871">
    <property type="entry name" value="ABC_transporter-like_CS"/>
</dbReference>
<feature type="transmembrane region" description="Helical" evidence="7">
    <location>
        <begin position="50"/>
        <end position="71"/>
    </location>
</feature>
<keyword evidence="4 10" id="KW-0067">ATP-binding</keyword>
<evidence type="ECO:0000256" key="1">
    <source>
        <dbReference type="ARBA" id="ARBA00004651"/>
    </source>
</evidence>
<dbReference type="RefSeq" id="WP_066157917.1">
    <property type="nucleotide sequence ID" value="NZ_CP020814.1"/>
</dbReference>
<protein>
    <submittedName>
        <fullName evidence="10">Putative multidrug resistance ABC transporter ATP-binding/permease protein YheH</fullName>
        <ecNumber evidence="10">3.6.3.-</ecNumber>
    </submittedName>
</protein>
<dbReference type="GO" id="GO:0005886">
    <property type="term" value="C:plasma membrane"/>
    <property type="evidence" value="ECO:0007669"/>
    <property type="project" value="UniProtKB-SubCell"/>
</dbReference>
<dbReference type="PANTHER" id="PTHR43394">
    <property type="entry name" value="ATP-DEPENDENT PERMEASE MDL1, MITOCHONDRIAL"/>
    <property type="match status" value="1"/>
</dbReference>
<keyword evidence="6 7" id="KW-0472">Membrane</keyword>
<dbReference type="InterPro" id="IPR003593">
    <property type="entry name" value="AAA+_ATPase"/>
</dbReference>
<evidence type="ECO:0000259" key="8">
    <source>
        <dbReference type="PROSITE" id="PS50893"/>
    </source>
</evidence>
<dbReference type="GO" id="GO:0005524">
    <property type="term" value="F:ATP binding"/>
    <property type="evidence" value="ECO:0007669"/>
    <property type="project" value="UniProtKB-KW"/>
</dbReference>
<dbReference type="KEGG" id="bkw:BkAM31D_03105"/>
<dbReference type="EMBL" id="CP020814">
    <property type="protein sequence ID" value="ARK28927.1"/>
    <property type="molecule type" value="Genomic_DNA"/>
</dbReference>
<keyword evidence="11" id="KW-1185">Reference proteome</keyword>
<feature type="transmembrane region" description="Helical" evidence="7">
    <location>
        <begin position="157"/>
        <end position="178"/>
    </location>
</feature>
<feature type="domain" description="ABC transporter" evidence="8">
    <location>
        <begin position="337"/>
        <end position="565"/>
    </location>
</feature>
<dbReference type="InterPro" id="IPR003439">
    <property type="entry name" value="ABC_transporter-like_ATP-bd"/>
</dbReference>
<dbReference type="CDD" id="cd03228">
    <property type="entry name" value="ABCC_MRP_Like"/>
    <property type="match status" value="1"/>
</dbReference>
<keyword evidence="10" id="KW-0378">Hydrolase</keyword>
<name>A0A1X9M659_9BACI</name>
<feature type="domain" description="ABC transmembrane type-1" evidence="9">
    <location>
        <begin position="19"/>
        <end position="288"/>
    </location>
</feature>
<proteinExistence type="predicted"/>
<evidence type="ECO:0000256" key="4">
    <source>
        <dbReference type="ARBA" id="ARBA00022840"/>
    </source>
</evidence>
<feature type="transmembrane region" description="Helical" evidence="7">
    <location>
        <begin position="133"/>
        <end position="151"/>
    </location>
</feature>
<dbReference type="InterPro" id="IPR027417">
    <property type="entry name" value="P-loop_NTPase"/>
</dbReference>
<feature type="transmembrane region" description="Helical" evidence="7">
    <location>
        <begin position="21"/>
        <end position="44"/>
    </location>
</feature>
<reference evidence="10 11" key="1">
    <citation type="submission" date="2017-04" db="EMBL/GenBank/DDBJ databases">
        <title>Bacillus krulwichiae AM31D Genome sequencing and assembly.</title>
        <authorList>
            <person name="Krulwich T.A."/>
            <person name="Anastor L."/>
            <person name="Ehrlich R."/>
            <person name="Ehrlich G.D."/>
            <person name="Janto B."/>
        </authorList>
    </citation>
    <scope>NUCLEOTIDE SEQUENCE [LARGE SCALE GENOMIC DNA]</scope>
    <source>
        <strain evidence="10 11">AM31D</strain>
    </source>
</reference>
<dbReference type="Gene3D" id="3.40.50.300">
    <property type="entry name" value="P-loop containing nucleotide triphosphate hydrolases"/>
    <property type="match status" value="1"/>
</dbReference>
<evidence type="ECO:0000256" key="2">
    <source>
        <dbReference type="ARBA" id="ARBA00022692"/>
    </source>
</evidence>
<evidence type="ECO:0000313" key="10">
    <source>
        <dbReference type="EMBL" id="ARK28927.1"/>
    </source>
</evidence>
<dbReference type="NCBIfam" id="TIGR02868">
    <property type="entry name" value="CydC"/>
    <property type="match status" value="1"/>
</dbReference>
<dbReference type="PROSITE" id="PS50929">
    <property type="entry name" value="ABC_TM1F"/>
    <property type="match status" value="1"/>
</dbReference>
<accession>A0A1X9M659</accession>
<dbReference type="PANTHER" id="PTHR43394:SF1">
    <property type="entry name" value="ATP-BINDING CASSETTE SUB-FAMILY B MEMBER 10, MITOCHONDRIAL"/>
    <property type="match status" value="1"/>
</dbReference>
<dbReference type="InterPro" id="IPR036640">
    <property type="entry name" value="ABC1_TM_sf"/>
</dbReference>
<feature type="transmembrane region" description="Helical" evidence="7">
    <location>
        <begin position="274"/>
        <end position="300"/>
    </location>
</feature>
<dbReference type="PROSITE" id="PS00211">
    <property type="entry name" value="ABC_TRANSPORTER_1"/>
    <property type="match status" value="1"/>
</dbReference>
<dbReference type="PROSITE" id="PS50893">
    <property type="entry name" value="ABC_TRANSPORTER_2"/>
    <property type="match status" value="1"/>
</dbReference>
<evidence type="ECO:0000256" key="3">
    <source>
        <dbReference type="ARBA" id="ARBA00022741"/>
    </source>
</evidence>
<keyword evidence="2 7" id="KW-0812">Transmembrane</keyword>
<dbReference type="STRING" id="199441.BkAM31D_03105"/>
<dbReference type="GO" id="GO:0034775">
    <property type="term" value="P:glutathione transmembrane transport"/>
    <property type="evidence" value="ECO:0007669"/>
    <property type="project" value="InterPro"/>
</dbReference>
<dbReference type="InterPro" id="IPR011527">
    <property type="entry name" value="ABC1_TM_dom"/>
</dbReference>
<dbReference type="CDD" id="cd18585">
    <property type="entry name" value="ABC_6TM_CydC"/>
    <property type="match status" value="1"/>
</dbReference>
<dbReference type="InterPro" id="IPR014223">
    <property type="entry name" value="ABC_CydC/D"/>
</dbReference>
<dbReference type="GO" id="GO:0045454">
    <property type="term" value="P:cell redox homeostasis"/>
    <property type="evidence" value="ECO:0007669"/>
    <property type="project" value="InterPro"/>
</dbReference>
<feature type="transmembrane region" description="Helical" evidence="7">
    <location>
        <begin position="248"/>
        <end position="268"/>
    </location>
</feature>
<keyword evidence="3" id="KW-0547">Nucleotide-binding</keyword>
<keyword evidence="5 7" id="KW-1133">Transmembrane helix</keyword>
<sequence>MNELTSIIRFMLRKKKDVVLSILYGYIAGLTAVGLFAANGYLISQAALTPPLYVLITMVAVVKIGSFLRAISRYAERYYSHRATFTMLSDLRVSFYEKIEKKASRLFGSFRSGDLLARIVGDVESIQNVFLRVLYPPIVMALVFLSTIFFVSFYSNAIMLLLILGLIITGLIIPAWFAKKQKNVSEGIREKRAILSTEATEWLHGFRELKIHEKLAEKEEQLVQASDTYVKAQEKEGIQSLSNQSVNMAFSLVASWAILTVGAFLVASGELNGLFLAMLVMVSLTVFEHSIPMAAFPLYYEDSERAAKRLGEVTQEKGQHETGTKQRGEVWKGAPAIEFRDVQFSFPGELRSALDQVNITLPPGSKTAIVGPSGSGKSTLIQLLLRLTEPSAGDIVINQVSIAEMNEESVWKQTNVILQENHFFFGTIKENLLLQTNEQSEKLQQLLNDVELPHFSLTDQVLEKGQNLSGGEKQRLAMARVFAKKGSLWLLDEPVSALDAWTEKQLFKQLFKKAKDDTVVLVSHKLSGLEEFDQIIVMDQGKVMETGTYEELVAARGYFYELHEIEKNIIA</sequence>
<dbReference type="AlphaFoldDB" id="A0A1X9M659"/>
<dbReference type="GO" id="GO:0016887">
    <property type="term" value="F:ATP hydrolysis activity"/>
    <property type="evidence" value="ECO:0007669"/>
    <property type="project" value="InterPro"/>
</dbReference>
<dbReference type="SUPFAM" id="SSF90123">
    <property type="entry name" value="ABC transporter transmembrane region"/>
    <property type="match status" value="1"/>
</dbReference>
<gene>
    <name evidence="10" type="primary">yheH_1</name>
    <name evidence="10" type="ORF">BkAM31D_03105</name>
</gene>
<evidence type="ECO:0000256" key="5">
    <source>
        <dbReference type="ARBA" id="ARBA00022989"/>
    </source>
</evidence>
<dbReference type="GO" id="GO:0015421">
    <property type="term" value="F:ABC-type oligopeptide transporter activity"/>
    <property type="evidence" value="ECO:0007669"/>
    <property type="project" value="TreeGrafter"/>
</dbReference>
<dbReference type="Pfam" id="PF00664">
    <property type="entry name" value="ABC_membrane"/>
    <property type="match status" value="1"/>
</dbReference>
<dbReference type="Gene3D" id="1.20.1560.10">
    <property type="entry name" value="ABC transporter type 1, transmembrane domain"/>
    <property type="match status" value="1"/>
</dbReference>
<dbReference type="EC" id="3.6.3.-" evidence="10"/>
<evidence type="ECO:0000256" key="6">
    <source>
        <dbReference type="ARBA" id="ARBA00023136"/>
    </source>
</evidence>
<evidence type="ECO:0000259" key="9">
    <source>
        <dbReference type="PROSITE" id="PS50929"/>
    </source>
</evidence>
<evidence type="ECO:0000313" key="11">
    <source>
        <dbReference type="Proteomes" id="UP000193006"/>
    </source>
</evidence>
<organism evidence="10 11">
    <name type="scientific">Halalkalibacter krulwichiae</name>
    <dbReference type="NCBI Taxonomy" id="199441"/>
    <lineage>
        <taxon>Bacteria</taxon>
        <taxon>Bacillati</taxon>
        <taxon>Bacillota</taxon>
        <taxon>Bacilli</taxon>
        <taxon>Bacillales</taxon>
        <taxon>Bacillaceae</taxon>
        <taxon>Halalkalibacter</taxon>
    </lineage>
</organism>
<dbReference type="Pfam" id="PF00005">
    <property type="entry name" value="ABC_tran"/>
    <property type="match status" value="1"/>
</dbReference>
<evidence type="ECO:0000256" key="7">
    <source>
        <dbReference type="SAM" id="Phobius"/>
    </source>
</evidence>
<comment type="subcellular location">
    <subcellularLocation>
        <location evidence="1">Cell membrane</location>
        <topology evidence="1">Multi-pass membrane protein</topology>
    </subcellularLocation>
</comment>
<dbReference type="Proteomes" id="UP000193006">
    <property type="component" value="Chromosome"/>
</dbReference>
<dbReference type="SMART" id="SM00382">
    <property type="entry name" value="AAA"/>
    <property type="match status" value="1"/>
</dbReference>
<dbReference type="SUPFAM" id="SSF52540">
    <property type="entry name" value="P-loop containing nucleoside triphosphate hydrolases"/>
    <property type="match status" value="1"/>
</dbReference>